<gene>
    <name evidence="1" type="ORF">EVAR_63926_1</name>
</gene>
<reference evidence="1 2" key="1">
    <citation type="journal article" date="2019" name="Commun. Biol.">
        <title>The bagworm genome reveals a unique fibroin gene that provides high tensile strength.</title>
        <authorList>
            <person name="Kono N."/>
            <person name="Nakamura H."/>
            <person name="Ohtoshi R."/>
            <person name="Tomita M."/>
            <person name="Numata K."/>
            <person name="Arakawa K."/>
        </authorList>
    </citation>
    <scope>NUCLEOTIDE SEQUENCE [LARGE SCALE GENOMIC DNA]</scope>
</reference>
<proteinExistence type="predicted"/>
<keyword evidence="2" id="KW-1185">Reference proteome</keyword>
<protein>
    <submittedName>
        <fullName evidence="1">Uncharacterized protein</fullName>
    </submittedName>
</protein>
<dbReference type="Proteomes" id="UP000299102">
    <property type="component" value="Unassembled WGS sequence"/>
</dbReference>
<dbReference type="AlphaFoldDB" id="A0A4C1ZK28"/>
<dbReference type="EMBL" id="BGZK01001907">
    <property type="protein sequence ID" value="GBP88118.1"/>
    <property type="molecule type" value="Genomic_DNA"/>
</dbReference>
<dbReference type="OrthoDB" id="425681at2759"/>
<name>A0A4C1ZK28_EUMVA</name>
<accession>A0A4C1ZK28</accession>
<evidence type="ECO:0000313" key="2">
    <source>
        <dbReference type="Proteomes" id="UP000299102"/>
    </source>
</evidence>
<organism evidence="1 2">
    <name type="scientific">Eumeta variegata</name>
    <name type="common">Bagworm moth</name>
    <name type="synonym">Eumeta japonica</name>
    <dbReference type="NCBI Taxonomy" id="151549"/>
    <lineage>
        <taxon>Eukaryota</taxon>
        <taxon>Metazoa</taxon>
        <taxon>Ecdysozoa</taxon>
        <taxon>Arthropoda</taxon>
        <taxon>Hexapoda</taxon>
        <taxon>Insecta</taxon>
        <taxon>Pterygota</taxon>
        <taxon>Neoptera</taxon>
        <taxon>Endopterygota</taxon>
        <taxon>Lepidoptera</taxon>
        <taxon>Glossata</taxon>
        <taxon>Ditrysia</taxon>
        <taxon>Tineoidea</taxon>
        <taxon>Psychidae</taxon>
        <taxon>Oiketicinae</taxon>
        <taxon>Eumeta</taxon>
    </lineage>
</organism>
<evidence type="ECO:0000313" key="1">
    <source>
        <dbReference type="EMBL" id="GBP88118.1"/>
    </source>
</evidence>
<sequence>MIDGNERQITMDDIMKALKRIKAGKAAGYYSVSSEMLRDGVSASHLSSEMCSFTVAIHPIQGYLFVILVSSACRLKEMVKTNDFVKRRDTKVNVGKTKEMVFKRGESMTLCDILIEDEKVEQVKEFSNTWVVCLQMMKKNESRINAVEMRSLRSMCGVSRKDRCRNSDVRKRSSLKEDIETKVERDILR</sequence>
<comment type="caution">
    <text evidence="1">The sequence shown here is derived from an EMBL/GenBank/DDBJ whole genome shotgun (WGS) entry which is preliminary data.</text>
</comment>